<protein>
    <submittedName>
        <fullName evidence="1">VAR1 protein isolog</fullName>
    </submittedName>
</protein>
<dbReference type="EMBL" id="CP002737">
    <property type="protein sequence ID" value="AEF95742.1"/>
    <property type="molecule type" value="Genomic_DNA"/>
</dbReference>
<gene>
    <name evidence="1" type="ordered locus">Metig_0185</name>
</gene>
<dbReference type="HOGENOM" id="CLU_1264574_0_0_2"/>
<dbReference type="OrthoDB" id="65613at2157"/>
<evidence type="ECO:0000313" key="2">
    <source>
        <dbReference type="Proteomes" id="UP000009227"/>
    </source>
</evidence>
<dbReference type="RefSeq" id="WP_013798351.1">
    <property type="nucleotide sequence ID" value="NC_015562.1"/>
</dbReference>
<dbReference type="GeneID" id="10643020"/>
<dbReference type="Proteomes" id="UP000009227">
    <property type="component" value="Chromosome"/>
</dbReference>
<accession>F6BF06</accession>
<proteinExistence type="predicted"/>
<keyword evidence="2" id="KW-1185">Reference proteome</keyword>
<name>F6BF06_METIK</name>
<dbReference type="STRING" id="880724.Metig_0185"/>
<dbReference type="KEGG" id="mig:Metig_0185"/>
<dbReference type="AlphaFoldDB" id="F6BF06"/>
<organism evidence="2">
    <name type="scientific">Methanotorris igneus (strain DSM 5666 / JCM 11834 / Kol 5)</name>
    <dbReference type="NCBI Taxonomy" id="880724"/>
    <lineage>
        <taxon>Archaea</taxon>
        <taxon>Methanobacteriati</taxon>
        <taxon>Methanobacteriota</taxon>
        <taxon>Methanomada group</taxon>
        <taxon>Methanococci</taxon>
        <taxon>Methanococcales</taxon>
        <taxon>Methanocaldococcaceae</taxon>
        <taxon>Methanotorris</taxon>
    </lineage>
</organism>
<sequence>MRKFILFFVLINVLPVVIAGWYLYENIGGAESVDEVIENAPFGEFIYLDHNMIIANKDNMNNLHGIYKDLLIFINGIYISSDGKSFGIKMPLASTLKYVRIDNYTYYNGCVIKGNVQLEKPTSNDLITLIPQSFKDIVVYRKDSVIGGLIENNEIKYVWVFRKKKNINAKIIRTYLDNVKKHNPNLIDYSVIDYGDKVYVYLEYRGLSIELPNMNVIK</sequence>
<reference evidence="1 2" key="1">
    <citation type="submission" date="2011-05" db="EMBL/GenBank/DDBJ databases">
        <title>Complete sequence of Methanotorris igneus Kol 5.</title>
        <authorList>
            <consortium name="US DOE Joint Genome Institute"/>
            <person name="Lucas S."/>
            <person name="Han J."/>
            <person name="Lapidus A."/>
            <person name="Cheng J.-F."/>
            <person name="Goodwin L."/>
            <person name="Pitluck S."/>
            <person name="Peters L."/>
            <person name="Mikhailova N."/>
            <person name="Chertkov O."/>
            <person name="Han C."/>
            <person name="Tapia R."/>
            <person name="Land M."/>
            <person name="Hauser L."/>
            <person name="Kyrpides N."/>
            <person name="Ivanova N."/>
            <person name="Pagani I."/>
            <person name="Sieprawska-Lupa M."/>
            <person name="Whitman W."/>
            <person name="Woyke T."/>
        </authorList>
    </citation>
    <scope>NUCLEOTIDE SEQUENCE [LARGE SCALE GENOMIC DNA]</scope>
    <source>
        <strain evidence="2">DSM 5666 / JCM 11834 / Kol 5</strain>
    </source>
</reference>
<evidence type="ECO:0000313" key="1">
    <source>
        <dbReference type="EMBL" id="AEF95742.1"/>
    </source>
</evidence>